<keyword evidence="3 6" id="KW-0256">Endoplasmic reticulum</keyword>
<dbReference type="InterPro" id="IPR026147">
    <property type="entry name" value="Rab3GAP1_conserved"/>
</dbReference>
<dbReference type="InterPro" id="IPR045064">
    <property type="entry name" value="Reticulon-like"/>
</dbReference>
<dbReference type="EMBL" id="JAMSHJ010000002">
    <property type="protein sequence ID" value="KAI5432570.1"/>
    <property type="molecule type" value="Genomic_DNA"/>
</dbReference>
<dbReference type="PROSITE" id="PS50845">
    <property type="entry name" value="RETICULON"/>
    <property type="match status" value="1"/>
</dbReference>
<evidence type="ECO:0000256" key="5">
    <source>
        <dbReference type="ARBA" id="ARBA00023136"/>
    </source>
</evidence>
<evidence type="ECO:0000256" key="6">
    <source>
        <dbReference type="RuleBase" id="RU363132"/>
    </source>
</evidence>
<dbReference type="Gramene" id="Psat02G0003600-T1">
    <property type="protein sequence ID" value="KAI5432570.1"/>
    <property type="gene ID" value="KIW84_020036"/>
</dbReference>
<feature type="chain" id="PRO_5039235675" description="Reticulon-like protein" evidence="7">
    <location>
        <begin position="17"/>
        <end position="159"/>
    </location>
</feature>
<proteinExistence type="predicted"/>
<sequence>MLCLELVLFFIIFCAANLGCILEDFVRWHSPPDWTDNEASIEDSDVFDSGDPLLPCIKLPNNVSIATCCALTPSKVPLAVLEEAFVNITSVVGNKVNSVLWFLQNVSCEGNWKPFLIDVASLWAGSGTGSGYNFFTVIEIAIVAAHILPSSIQLHIFRK</sequence>
<evidence type="ECO:0000256" key="3">
    <source>
        <dbReference type="ARBA" id="ARBA00022824"/>
    </source>
</evidence>
<dbReference type="InterPro" id="IPR003388">
    <property type="entry name" value="Reticulon"/>
</dbReference>
<dbReference type="Pfam" id="PF02453">
    <property type="entry name" value="Reticulon"/>
    <property type="match status" value="1"/>
</dbReference>
<dbReference type="AlphaFoldDB" id="A0A9D4Y8L3"/>
<name>A0A9D4Y8L3_PEA</name>
<accession>A0A9D4Y8L3</accession>
<evidence type="ECO:0000313" key="10">
    <source>
        <dbReference type="Proteomes" id="UP001058974"/>
    </source>
</evidence>
<feature type="domain" description="Reticulon" evidence="8">
    <location>
        <begin position="72"/>
        <end position="149"/>
    </location>
</feature>
<keyword evidence="7" id="KW-0732">Signal</keyword>
<reference evidence="9 10" key="1">
    <citation type="journal article" date="2022" name="Nat. Genet.">
        <title>Improved pea reference genome and pan-genome highlight genomic features and evolutionary characteristics.</title>
        <authorList>
            <person name="Yang T."/>
            <person name="Liu R."/>
            <person name="Luo Y."/>
            <person name="Hu S."/>
            <person name="Wang D."/>
            <person name="Wang C."/>
            <person name="Pandey M.K."/>
            <person name="Ge S."/>
            <person name="Xu Q."/>
            <person name="Li N."/>
            <person name="Li G."/>
            <person name="Huang Y."/>
            <person name="Saxena R.K."/>
            <person name="Ji Y."/>
            <person name="Li M."/>
            <person name="Yan X."/>
            <person name="He Y."/>
            <person name="Liu Y."/>
            <person name="Wang X."/>
            <person name="Xiang C."/>
            <person name="Varshney R.K."/>
            <person name="Ding H."/>
            <person name="Gao S."/>
            <person name="Zong X."/>
        </authorList>
    </citation>
    <scope>NUCLEOTIDE SEQUENCE [LARGE SCALE GENOMIC DNA]</scope>
    <source>
        <strain evidence="9 10">cv. Zhongwan 6</strain>
    </source>
</reference>
<evidence type="ECO:0000256" key="1">
    <source>
        <dbReference type="ARBA" id="ARBA00004477"/>
    </source>
</evidence>
<dbReference type="Proteomes" id="UP001058974">
    <property type="component" value="Chromosome 2"/>
</dbReference>
<evidence type="ECO:0000256" key="7">
    <source>
        <dbReference type="SAM" id="SignalP"/>
    </source>
</evidence>
<evidence type="ECO:0000313" key="9">
    <source>
        <dbReference type="EMBL" id="KAI5432570.1"/>
    </source>
</evidence>
<dbReference type="GO" id="GO:0005789">
    <property type="term" value="C:endoplasmic reticulum membrane"/>
    <property type="evidence" value="ECO:0007669"/>
    <property type="project" value="UniProtKB-SubCell"/>
</dbReference>
<comment type="subcellular location">
    <subcellularLocation>
        <location evidence="1 6">Endoplasmic reticulum membrane</location>
        <topology evidence="1 6">Multi-pass membrane protein</topology>
    </subcellularLocation>
</comment>
<dbReference type="PANTHER" id="PTHR10994">
    <property type="entry name" value="RETICULON"/>
    <property type="match status" value="1"/>
</dbReference>
<evidence type="ECO:0000259" key="8">
    <source>
        <dbReference type="PROSITE" id="PS50845"/>
    </source>
</evidence>
<dbReference type="Pfam" id="PF13890">
    <property type="entry name" value="Rab3-GTPase_cat"/>
    <property type="match status" value="1"/>
</dbReference>
<dbReference type="PANTHER" id="PTHR10994:SF62">
    <property type="entry name" value="RETICULON-LIKE PROTEIN B8"/>
    <property type="match status" value="1"/>
</dbReference>
<organism evidence="9 10">
    <name type="scientific">Pisum sativum</name>
    <name type="common">Garden pea</name>
    <name type="synonym">Lathyrus oleraceus</name>
    <dbReference type="NCBI Taxonomy" id="3888"/>
    <lineage>
        <taxon>Eukaryota</taxon>
        <taxon>Viridiplantae</taxon>
        <taxon>Streptophyta</taxon>
        <taxon>Embryophyta</taxon>
        <taxon>Tracheophyta</taxon>
        <taxon>Spermatophyta</taxon>
        <taxon>Magnoliopsida</taxon>
        <taxon>eudicotyledons</taxon>
        <taxon>Gunneridae</taxon>
        <taxon>Pentapetalae</taxon>
        <taxon>rosids</taxon>
        <taxon>fabids</taxon>
        <taxon>Fabales</taxon>
        <taxon>Fabaceae</taxon>
        <taxon>Papilionoideae</taxon>
        <taxon>50 kb inversion clade</taxon>
        <taxon>NPAAA clade</taxon>
        <taxon>Hologalegina</taxon>
        <taxon>IRL clade</taxon>
        <taxon>Fabeae</taxon>
        <taxon>Lathyrus</taxon>
    </lineage>
</organism>
<feature type="signal peptide" evidence="7">
    <location>
        <begin position="1"/>
        <end position="16"/>
    </location>
</feature>
<protein>
    <recommendedName>
        <fullName evidence="6">Reticulon-like protein</fullName>
    </recommendedName>
</protein>
<gene>
    <name evidence="9" type="ORF">KIW84_020036</name>
</gene>
<comment type="caution">
    <text evidence="9">The sequence shown here is derived from an EMBL/GenBank/DDBJ whole genome shotgun (WGS) entry which is preliminary data.</text>
</comment>
<evidence type="ECO:0000256" key="4">
    <source>
        <dbReference type="ARBA" id="ARBA00022989"/>
    </source>
</evidence>
<evidence type="ECO:0000256" key="2">
    <source>
        <dbReference type="ARBA" id="ARBA00022692"/>
    </source>
</evidence>
<dbReference type="GO" id="GO:0009617">
    <property type="term" value="P:response to bacterium"/>
    <property type="evidence" value="ECO:0007669"/>
    <property type="project" value="InterPro"/>
</dbReference>
<keyword evidence="4" id="KW-1133">Transmembrane helix</keyword>
<keyword evidence="5" id="KW-0472">Membrane</keyword>
<keyword evidence="2" id="KW-0812">Transmembrane</keyword>
<keyword evidence="10" id="KW-1185">Reference proteome</keyword>